<keyword evidence="2" id="KW-1185">Reference proteome</keyword>
<protein>
    <submittedName>
        <fullName evidence="1">Hypp8542 protein</fullName>
    </submittedName>
</protein>
<dbReference type="OrthoDB" id="10484968at2759"/>
<sequence length="137" mass="15883">MQSAHQGQTHNHDRAPWCKDAQTSLSLKPHCFHSDTYFFVPTWITRASVVERSLPTLQASRVFCWARTWLRTEYWRTGEAAANRRVFEPKIPEFDARARRGPRRERFHGLILADCQPCKRLSDSDQDKTTQPGVSSP</sequence>
<dbReference type="Proteomes" id="UP000838412">
    <property type="component" value="Chromosome 17"/>
</dbReference>
<dbReference type="EMBL" id="OV696702">
    <property type="protein sequence ID" value="CAH1249173.1"/>
    <property type="molecule type" value="Genomic_DNA"/>
</dbReference>
<name>A0A8K0EFN7_BRALA</name>
<dbReference type="AlphaFoldDB" id="A0A8K0EFN7"/>
<organism evidence="1 2">
    <name type="scientific">Branchiostoma lanceolatum</name>
    <name type="common">Common lancelet</name>
    <name type="synonym">Amphioxus lanceolatum</name>
    <dbReference type="NCBI Taxonomy" id="7740"/>
    <lineage>
        <taxon>Eukaryota</taxon>
        <taxon>Metazoa</taxon>
        <taxon>Chordata</taxon>
        <taxon>Cephalochordata</taxon>
        <taxon>Leptocardii</taxon>
        <taxon>Amphioxiformes</taxon>
        <taxon>Branchiostomatidae</taxon>
        <taxon>Branchiostoma</taxon>
    </lineage>
</organism>
<accession>A0A8K0EFN7</accession>
<evidence type="ECO:0000313" key="1">
    <source>
        <dbReference type="EMBL" id="CAH1249173.1"/>
    </source>
</evidence>
<gene>
    <name evidence="1" type="primary">Hypp8542</name>
    <name evidence="1" type="ORF">BLAG_LOCUS10372</name>
</gene>
<evidence type="ECO:0000313" key="2">
    <source>
        <dbReference type="Proteomes" id="UP000838412"/>
    </source>
</evidence>
<proteinExistence type="predicted"/>
<reference evidence="1" key="1">
    <citation type="submission" date="2022-01" db="EMBL/GenBank/DDBJ databases">
        <authorList>
            <person name="Braso-Vives M."/>
        </authorList>
    </citation>
    <scope>NUCLEOTIDE SEQUENCE</scope>
</reference>